<dbReference type="EMBL" id="AWXZ01000015">
    <property type="protein sequence ID" value="ESR26444.1"/>
    <property type="molecule type" value="Genomic_DNA"/>
</dbReference>
<keyword evidence="2" id="KW-0472">Membrane</keyword>
<feature type="region of interest" description="Disordered" evidence="1">
    <location>
        <begin position="191"/>
        <end position="223"/>
    </location>
</feature>
<feature type="transmembrane region" description="Helical" evidence="2">
    <location>
        <begin position="43"/>
        <end position="65"/>
    </location>
</feature>
<proteinExistence type="predicted"/>
<keyword evidence="4" id="KW-1185">Reference proteome</keyword>
<evidence type="ECO:0008006" key="5">
    <source>
        <dbReference type="Google" id="ProtNLM"/>
    </source>
</evidence>
<dbReference type="STRING" id="631454.N177_0944"/>
<sequence length="223" mass="23588">MLQCKRKLPVGTQTGAHAHLPVETSFEISENDPMKVRIREKRALAAIGCLVATGVVGGCAVPQRFSMVDDAKTMLLGLSEQDVTLCAGFPDQKQANEGSEIWSYRFKTTGNNLAVSTPVLYGIANTSMNYSSGGTCSVQFLFVDGRVSRIAYAGNNDTASGRDTLCEPVIDDCVRYVADYPRGNRVAALTASATASPNAPPQPPPAAEAGGKRPSRANASPHP</sequence>
<protein>
    <recommendedName>
        <fullName evidence="5">Lipoprotein SmpA/OmlA domain-containing protein</fullName>
    </recommendedName>
</protein>
<name>V4RME3_9HYPH</name>
<accession>V4RME3</accession>
<evidence type="ECO:0000313" key="4">
    <source>
        <dbReference type="Proteomes" id="UP000017819"/>
    </source>
</evidence>
<keyword evidence="2" id="KW-1133">Transmembrane helix</keyword>
<dbReference type="AlphaFoldDB" id="V4RME3"/>
<keyword evidence="2" id="KW-0812">Transmembrane</keyword>
<dbReference type="eggNOG" id="ENOG5033J8Q">
    <property type="taxonomic scope" value="Bacteria"/>
</dbReference>
<evidence type="ECO:0000256" key="1">
    <source>
        <dbReference type="SAM" id="MobiDB-lite"/>
    </source>
</evidence>
<evidence type="ECO:0000313" key="3">
    <source>
        <dbReference type="EMBL" id="ESR26444.1"/>
    </source>
</evidence>
<gene>
    <name evidence="3" type="ORF">N177_0944</name>
</gene>
<organism evidence="3 4">
    <name type="scientific">Lutibaculum baratangense AMV1</name>
    <dbReference type="NCBI Taxonomy" id="631454"/>
    <lineage>
        <taxon>Bacteria</taxon>
        <taxon>Pseudomonadati</taxon>
        <taxon>Pseudomonadota</taxon>
        <taxon>Alphaproteobacteria</taxon>
        <taxon>Hyphomicrobiales</taxon>
        <taxon>Tepidamorphaceae</taxon>
        <taxon>Lutibaculum</taxon>
    </lineage>
</organism>
<comment type="caution">
    <text evidence="3">The sequence shown here is derived from an EMBL/GenBank/DDBJ whole genome shotgun (WGS) entry which is preliminary data.</text>
</comment>
<reference evidence="3 4" key="1">
    <citation type="journal article" date="2014" name="Genome Announc.">
        <title>Draft Genome Sequence of Lutibaculum baratangense Strain AMV1T, Isolated from a Mud Volcano in Andamans, India.</title>
        <authorList>
            <person name="Singh A."/>
            <person name="Sreenivas A."/>
            <person name="Sathyanarayana Reddy G."/>
            <person name="Pinnaka A.K."/>
            <person name="Shivaji S."/>
        </authorList>
    </citation>
    <scope>NUCLEOTIDE SEQUENCE [LARGE SCALE GENOMIC DNA]</scope>
    <source>
        <strain evidence="3 4">AMV1</strain>
    </source>
</reference>
<evidence type="ECO:0000256" key="2">
    <source>
        <dbReference type="SAM" id="Phobius"/>
    </source>
</evidence>
<dbReference type="Proteomes" id="UP000017819">
    <property type="component" value="Unassembled WGS sequence"/>
</dbReference>